<evidence type="ECO:0000313" key="4">
    <source>
        <dbReference type="EMBL" id="AMP05660.1"/>
    </source>
</evidence>
<feature type="domain" description="N-acetyltransferase" evidence="3">
    <location>
        <begin position="5"/>
        <end position="175"/>
    </location>
</feature>
<dbReference type="EMBL" id="CP013234">
    <property type="protein sequence ID" value="AMP05660.1"/>
    <property type="molecule type" value="Genomic_DNA"/>
</dbReference>
<evidence type="ECO:0000256" key="2">
    <source>
        <dbReference type="ARBA" id="ARBA00023315"/>
    </source>
</evidence>
<dbReference type="InterPro" id="IPR050832">
    <property type="entry name" value="Bact_Acetyltransf"/>
</dbReference>
<dbReference type="PANTHER" id="PTHR43877">
    <property type="entry name" value="AMINOALKYLPHOSPHONATE N-ACETYLTRANSFERASE-RELATED-RELATED"/>
    <property type="match status" value="1"/>
</dbReference>
<dbReference type="PATRIC" id="fig|279113.9.peg.3291"/>
<gene>
    <name evidence="4" type="ORF">CPter91_3334</name>
</gene>
<keyword evidence="2" id="KW-0012">Acyltransferase</keyword>
<dbReference type="GO" id="GO:0016747">
    <property type="term" value="F:acyltransferase activity, transferring groups other than amino-acyl groups"/>
    <property type="evidence" value="ECO:0007669"/>
    <property type="project" value="InterPro"/>
</dbReference>
<keyword evidence="1 4" id="KW-0808">Transferase</keyword>
<dbReference type="RefSeq" id="WP_061941731.1">
    <property type="nucleotide sequence ID" value="NZ_CP013234.1"/>
</dbReference>
<reference evidence="4 5" key="1">
    <citation type="submission" date="2015-11" db="EMBL/GenBank/DDBJ databases">
        <title>Exploring the genomic traits of fungus-feeding bacterial genus Collimonas.</title>
        <authorList>
            <person name="Song C."/>
            <person name="Schmidt R."/>
            <person name="de Jager V."/>
            <person name="Krzyzanowska D."/>
            <person name="Jongedijk E."/>
            <person name="Cankar K."/>
            <person name="Beekwilder J."/>
            <person name="van Veen A."/>
            <person name="de Boer W."/>
            <person name="van Veen J.A."/>
            <person name="Garbeva P."/>
        </authorList>
    </citation>
    <scope>NUCLEOTIDE SEQUENCE [LARGE SCALE GENOMIC DNA]</scope>
    <source>
        <strain evidence="4 5">Ter91</strain>
    </source>
</reference>
<dbReference type="KEGG" id="cpra:CPter91_3334"/>
<dbReference type="OrthoDB" id="3389160at2"/>
<dbReference type="PANTHER" id="PTHR43877:SF1">
    <property type="entry name" value="ACETYLTRANSFERASE"/>
    <property type="match status" value="1"/>
</dbReference>
<dbReference type="SUPFAM" id="SSF55729">
    <property type="entry name" value="Acyl-CoA N-acyltransferases (Nat)"/>
    <property type="match status" value="1"/>
</dbReference>
<proteinExistence type="predicted"/>
<name>A0A127Q6F2_9BURK</name>
<dbReference type="Proteomes" id="UP000074561">
    <property type="component" value="Chromosome"/>
</dbReference>
<organism evidence="4 5">
    <name type="scientific">Collimonas pratensis</name>
    <dbReference type="NCBI Taxonomy" id="279113"/>
    <lineage>
        <taxon>Bacteria</taxon>
        <taxon>Pseudomonadati</taxon>
        <taxon>Pseudomonadota</taxon>
        <taxon>Betaproteobacteria</taxon>
        <taxon>Burkholderiales</taxon>
        <taxon>Oxalobacteraceae</taxon>
        <taxon>Collimonas</taxon>
    </lineage>
</organism>
<evidence type="ECO:0000313" key="5">
    <source>
        <dbReference type="Proteomes" id="UP000074561"/>
    </source>
</evidence>
<evidence type="ECO:0000256" key="1">
    <source>
        <dbReference type="ARBA" id="ARBA00022679"/>
    </source>
</evidence>
<dbReference type="Pfam" id="PF00583">
    <property type="entry name" value="Acetyltransf_1"/>
    <property type="match status" value="1"/>
</dbReference>
<dbReference type="AlphaFoldDB" id="A0A127Q6F2"/>
<sequence>MQTDIQIHRASSLADPALLAGLSELLADCVEGGASVSFMQPLTQVRAETFWRSLAGGVAAGERILLTAQDRSRMILGTVQVLLSQPENQPHRAEVAKLLVHRKARKQGLGEQLMIAVEQAAASAGKSMLVLDTASDSAERLYKRLGWQVSGVIPDYALLPQGGLCATTIFYKRISADSLPASI</sequence>
<accession>A0A127Q6F2</accession>
<dbReference type="PROSITE" id="PS51186">
    <property type="entry name" value="GNAT"/>
    <property type="match status" value="1"/>
</dbReference>
<dbReference type="Gene3D" id="3.40.630.30">
    <property type="match status" value="1"/>
</dbReference>
<evidence type="ECO:0000259" key="3">
    <source>
        <dbReference type="PROSITE" id="PS51186"/>
    </source>
</evidence>
<dbReference type="CDD" id="cd04301">
    <property type="entry name" value="NAT_SF"/>
    <property type="match status" value="1"/>
</dbReference>
<dbReference type="InterPro" id="IPR016181">
    <property type="entry name" value="Acyl_CoA_acyltransferase"/>
</dbReference>
<dbReference type="InterPro" id="IPR000182">
    <property type="entry name" value="GNAT_dom"/>
</dbReference>
<dbReference type="STRING" id="279113.CPter91_3334"/>
<protein>
    <submittedName>
        <fullName evidence="4">Acetyltransferase family protein</fullName>
    </submittedName>
</protein>